<comment type="similarity">
    <text evidence="1">Belongs to the carbohydrate kinase PfkB family.</text>
</comment>
<evidence type="ECO:0000256" key="6">
    <source>
        <dbReference type="PIRNR" id="PIRNR000535"/>
    </source>
</evidence>
<dbReference type="Pfam" id="PF00294">
    <property type="entry name" value="PfkB"/>
    <property type="match status" value="1"/>
</dbReference>
<dbReference type="SUPFAM" id="SSF53613">
    <property type="entry name" value="Ribokinase-like"/>
    <property type="match status" value="1"/>
</dbReference>
<dbReference type="AlphaFoldDB" id="A0A6G4UB52"/>
<dbReference type="EC" id="2.7.1.56" evidence="9"/>
<dbReference type="NCBIfam" id="TIGR03168">
    <property type="entry name" value="1-PFK"/>
    <property type="match status" value="1"/>
</dbReference>
<dbReference type="PANTHER" id="PTHR46566">
    <property type="entry name" value="1-PHOSPHOFRUCTOKINASE-RELATED"/>
    <property type="match status" value="1"/>
</dbReference>
<reference evidence="9 10" key="1">
    <citation type="submission" date="2020-02" db="EMBL/GenBank/DDBJ databases">
        <title>Whole-genome analyses of novel actinobacteria.</title>
        <authorList>
            <person name="Sahin N."/>
        </authorList>
    </citation>
    <scope>NUCLEOTIDE SEQUENCE [LARGE SCALE GENOMIC DNA]</scope>
    <source>
        <strain evidence="9 10">A7024</strain>
    </source>
</reference>
<evidence type="ECO:0000256" key="5">
    <source>
        <dbReference type="ARBA" id="ARBA00022840"/>
    </source>
</evidence>
<comment type="caution">
    <text evidence="9">The sequence shown here is derived from an EMBL/GenBank/DDBJ whole genome shotgun (WGS) entry which is preliminary data.</text>
</comment>
<dbReference type="CDD" id="cd01164">
    <property type="entry name" value="FruK_PfkB_like"/>
    <property type="match status" value="1"/>
</dbReference>
<accession>A0A6G4UB52</accession>
<evidence type="ECO:0000313" key="10">
    <source>
        <dbReference type="Proteomes" id="UP000481583"/>
    </source>
</evidence>
<dbReference type="NCBIfam" id="TIGR03828">
    <property type="entry name" value="pfkB"/>
    <property type="match status" value="1"/>
</dbReference>
<name>A0A6G4UB52_9ACTN</name>
<dbReference type="PIRSF" id="PIRSF000535">
    <property type="entry name" value="1PFK/6PFK/LacC"/>
    <property type="match status" value="1"/>
</dbReference>
<dbReference type="PANTHER" id="PTHR46566:SF5">
    <property type="entry name" value="1-PHOSPHOFRUCTOKINASE"/>
    <property type="match status" value="1"/>
</dbReference>
<keyword evidence="3" id="KW-0547">Nucleotide-binding</keyword>
<proteinExistence type="inferred from homology"/>
<feature type="domain" description="Carbohydrate kinase PfkB" evidence="8">
    <location>
        <begin position="17"/>
        <end position="295"/>
    </location>
</feature>
<keyword evidence="4 9" id="KW-0418">Kinase</keyword>
<dbReference type="GO" id="GO:0044281">
    <property type="term" value="P:small molecule metabolic process"/>
    <property type="evidence" value="ECO:0007669"/>
    <property type="project" value="UniProtKB-ARBA"/>
</dbReference>
<evidence type="ECO:0000256" key="4">
    <source>
        <dbReference type="ARBA" id="ARBA00022777"/>
    </source>
</evidence>
<evidence type="ECO:0000256" key="1">
    <source>
        <dbReference type="ARBA" id="ARBA00010688"/>
    </source>
</evidence>
<dbReference type="GO" id="GO:0016052">
    <property type="term" value="P:carbohydrate catabolic process"/>
    <property type="evidence" value="ECO:0007669"/>
    <property type="project" value="UniProtKB-ARBA"/>
</dbReference>
<evidence type="ECO:0000256" key="3">
    <source>
        <dbReference type="ARBA" id="ARBA00022741"/>
    </source>
</evidence>
<evidence type="ECO:0000313" key="9">
    <source>
        <dbReference type="EMBL" id="NGN69465.1"/>
    </source>
</evidence>
<dbReference type="GO" id="GO:0005524">
    <property type="term" value="F:ATP binding"/>
    <property type="evidence" value="ECO:0007669"/>
    <property type="project" value="UniProtKB-KW"/>
</dbReference>
<dbReference type="EMBL" id="JAAKZV010000299">
    <property type="protein sequence ID" value="NGN69465.1"/>
    <property type="molecule type" value="Genomic_DNA"/>
</dbReference>
<dbReference type="GO" id="GO:0005829">
    <property type="term" value="C:cytosol"/>
    <property type="evidence" value="ECO:0007669"/>
    <property type="project" value="TreeGrafter"/>
</dbReference>
<dbReference type="Proteomes" id="UP000481583">
    <property type="component" value="Unassembled WGS sequence"/>
</dbReference>
<dbReference type="FunFam" id="3.40.1190.20:FF:000001">
    <property type="entry name" value="Phosphofructokinase"/>
    <property type="match status" value="1"/>
</dbReference>
<dbReference type="InterPro" id="IPR029056">
    <property type="entry name" value="Ribokinase-like"/>
</dbReference>
<dbReference type="InterPro" id="IPR011611">
    <property type="entry name" value="PfkB_dom"/>
</dbReference>
<gene>
    <name evidence="9" type="primary">pfkB</name>
    <name evidence="9" type="ORF">G5C51_36955</name>
</gene>
<evidence type="ECO:0000256" key="2">
    <source>
        <dbReference type="ARBA" id="ARBA00022679"/>
    </source>
</evidence>
<organism evidence="9 10">
    <name type="scientific">Streptomyces coryli</name>
    <dbReference type="NCBI Taxonomy" id="1128680"/>
    <lineage>
        <taxon>Bacteria</taxon>
        <taxon>Bacillati</taxon>
        <taxon>Actinomycetota</taxon>
        <taxon>Actinomycetes</taxon>
        <taxon>Kitasatosporales</taxon>
        <taxon>Streptomycetaceae</taxon>
        <taxon>Streptomyces</taxon>
    </lineage>
</organism>
<sequence length="328" mass="32701">MIVTVTPNPSLDRTYELPALDRGAVLRAGTDRVDPGGKGVNVSRAVAAAGHRTVAVLPLGGPEGDLLARLLGEHGIEAAGVRVAGSTRVNVALAEPDGTLTKVNAAGPELTAAEAESLLEAVRERVGGGDPVSGADWIACCGSLPRGLAPEWYADLVDRVHRAGARIALDTSGPALTASLAARPDVVKPNASELAEAVGRPLLTVGDAVKAAEEVRDWGAGAVLASLGADGQLLVSDDGVWFASAPVATVRSNVGAGDASLAGFLAAGGTGPAALAAAVAHGAAAVQLPGSVMPTPRDLAPDEVTVTADVPLDRPLTEPVRSGNGAAR</sequence>
<keyword evidence="2 6" id="KW-0808">Transferase</keyword>
<feature type="region of interest" description="Disordered" evidence="7">
    <location>
        <begin position="308"/>
        <end position="328"/>
    </location>
</feature>
<evidence type="ECO:0000256" key="7">
    <source>
        <dbReference type="SAM" id="MobiDB-lite"/>
    </source>
</evidence>
<dbReference type="RefSeq" id="WP_165244430.1">
    <property type="nucleotide sequence ID" value="NZ_JAAKZV010000299.1"/>
</dbReference>
<evidence type="ECO:0000259" key="8">
    <source>
        <dbReference type="Pfam" id="PF00294"/>
    </source>
</evidence>
<protein>
    <submittedName>
        <fullName evidence="9">1-phosphofructokinase</fullName>
        <ecNumber evidence="9">2.7.1.56</ecNumber>
    </submittedName>
</protein>
<keyword evidence="10" id="KW-1185">Reference proteome</keyword>
<dbReference type="InterPro" id="IPR022463">
    <property type="entry name" value="1-PFruKinase"/>
</dbReference>
<dbReference type="GO" id="GO:0008662">
    <property type="term" value="F:1-phosphofructokinase activity"/>
    <property type="evidence" value="ECO:0007669"/>
    <property type="project" value="UniProtKB-EC"/>
</dbReference>
<dbReference type="Gene3D" id="3.40.1190.20">
    <property type="match status" value="1"/>
</dbReference>
<keyword evidence="5" id="KW-0067">ATP-binding</keyword>
<dbReference type="InterPro" id="IPR017583">
    <property type="entry name" value="Tagatose/fructose_Pkinase"/>
</dbReference>